<sequence length="285" mass="32962">MTNRGVVYFAIGNSLYLEAALISAMSLRQLEPKIPITLICDHLLLKFLPLDAYEITPRFIKATEINDHRSFLSRHIKTRLSTFSPYKETLFLDADILPLRPISDIWDYLSQGDIAMVVDRRPTLSLCDHIFPEEKSYTLQYLPESTTQFNSGVILWRDSIQTQSLFELWHQEWLKFKKHDQLALARAINRTQFSVTRLPEIYNISPIDAVSSVNNKSVEMLSHTDQMCQIKAASMLREKNDNDICFLHCWGKLVTSGEFRQIAHGFYPKIVDQVVGSRIFSPQYD</sequence>
<reference evidence="3" key="1">
    <citation type="journal article" date="2021" name="Science">
        <title>Hunting the eagle killer: A cyanobacterial neurotoxin causes vacuolar myelinopathy.</title>
        <authorList>
            <person name="Breinlinger S."/>
            <person name="Phillips T.J."/>
            <person name="Haram B.N."/>
            <person name="Mares J."/>
            <person name="Martinez Yerena J.A."/>
            <person name="Hrouzek P."/>
            <person name="Sobotka R."/>
            <person name="Henderson W.M."/>
            <person name="Schmieder P."/>
            <person name="Williams S.M."/>
            <person name="Lauderdale J.D."/>
            <person name="Wilde H.D."/>
            <person name="Gerrin W."/>
            <person name="Kust A."/>
            <person name="Washington J.W."/>
            <person name="Wagner C."/>
            <person name="Geier B."/>
            <person name="Liebeke M."/>
            <person name="Enke H."/>
            <person name="Niedermeyer T.H.J."/>
            <person name="Wilde S.B."/>
        </authorList>
    </citation>
    <scope>NUCLEOTIDE SEQUENCE [LARGE SCALE GENOMIC DNA]</scope>
    <source>
        <strain evidence="3">Thurmond2011</strain>
    </source>
</reference>
<organism evidence="2 3">
    <name type="scientific">Aetokthonos hydrillicola Thurmond2011</name>
    <dbReference type="NCBI Taxonomy" id="2712845"/>
    <lineage>
        <taxon>Bacteria</taxon>
        <taxon>Bacillati</taxon>
        <taxon>Cyanobacteriota</taxon>
        <taxon>Cyanophyceae</taxon>
        <taxon>Nostocales</taxon>
        <taxon>Hapalosiphonaceae</taxon>
        <taxon>Aetokthonos</taxon>
    </lineage>
</organism>
<keyword evidence="1" id="KW-0812">Transmembrane</keyword>
<protein>
    <submittedName>
        <fullName evidence="2">Nucleotide-diphospho-sugar transferase</fullName>
    </submittedName>
</protein>
<evidence type="ECO:0000313" key="3">
    <source>
        <dbReference type="Proteomes" id="UP000667802"/>
    </source>
</evidence>
<dbReference type="Proteomes" id="UP000667802">
    <property type="component" value="Unassembled WGS sequence"/>
</dbReference>
<dbReference type="InterPro" id="IPR029044">
    <property type="entry name" value="Nucleotide-diphossugar_trans"/>
</dbReference>
<dbReference type="AlphaFoldDB" id="A0AAP5IDG7"/>
<accession>A0AAP5IDG7</accession>
<dbReference type="Gene3D" id="3.90.550.10">
    <property type="entry name" value="Spore Coat Polysaccharide Biosynthesis Protein SpsA, Chain A"/>
    <property type="match status" value="1"/>
</dbReference>
<comment type="caution">
    <text evidence="2">The sequence shown here is derived from an EMBL/GenBank/DDBJ whole genome shotgun (WGS) entry which is preliminary data.</text>
</comment>
<name>A0AAP5IDG7_9CYAN</name>
<evidence type="ECO:0000313" key="2">
    <source>
        <dbReference type="EMBL" id="MDR9899650.1"/>
    </source>
</evidence>
<proteinExistence type="predicted"/>
<keyword evidence="3" id="KW-1185">Reference proteome</keyword>
<dbReference type="InterPro" id="IPR002495">
    <property type="entry name" value="Glyco_trans_8"/>
</dbReference>
<dbReference type="EMBL" id="JAALHA020000026">
    <property type="protein sequence ID" value="MDR9899650.1"/>
    <property type="molecule type" value="Genomic_DNA"/>
</dbReference>
<dbReference type="SUPFAM" id="SSF53448">
    <property type="entry name" value="Nucleotide-diphospho-sugar transferases"/>
    <property type="match status" value="1"/>
</dbReference>
<evidence type="ECO:0000256" key="1">
    <source>
        <dbReference type="SAM" id="Phobius"/>
    </source>
</evidence>
<dbReference type="Pfam" id="PF01501">
    <property type="entry name" value="Glyco_transf_8"/>
    <property type="match status" value="1"/>
</dbReference>
<keyword evidence="1" id="KW-0472">Membrane</keyword>
<feature type="transmembrane region" description="Helical" evidence="1">
    <location>
        <begin position="6"/>
        <end position="27"/>
    </location>
</feature>
<gene>
    <name evidence="2" type="ORF">G7B40_034590</name>
</gene>
<keyword evidence="2" id="KW-0808">Transferase</keyword>
<keyword evidence="1" id="KW-1133">Transmembrane helix</keyword>
<dbReference type="RefSeq" id="WP_208339359.1">
    <property type="nucleotide sequence ID" value="NZ_CAWQFN010000520.1"/>
</dbReference>
<dbReference type="GO" id="GO:0016757">
    <property type="term" value="F:glycosyltransferase activity"/>
    <property type="evidence" value="ECO:0007669"/>
    <property type="project" value="InterPro"/>
</dbReference>